<dbReference type="AlphaFoldDB" id="A0A7X6DUV7"/>
<keyword evidence="2" id="KW-1185">Reference proteome</keyword>
<accession>A0A7X6DUV7</accession>
<name>A0A7X6DUV7_9BACT</name>
<comment type="caution">
    <text evidence="1">The sequence shown here is derived from an EMBL/GenBank/DDBJ whole genome shotgun (WGS) entry which is preliminary data.</text>
</comment>
<evidence type="ECO:0000313" key="2">
    <source>
        <dbReference type="Proteomes" id="UP000534783"/>
    </source>
</evidence>
<protein>
    <submittedName>
        <fullName evidence="1">Uncharacterized protein</fullName>
    </submittedName>
</protein>
<sequence>MKACLFISSILLLLQIETILDTHAQQLAFVGDPQQETLEERRARIEQFIYKGPLFLQDDSVTAIRNLGEKNEVVETDIHSDDPSQYGYIQGSKIWKWDGLEIIGFEFEESYGRILDPSEQILKKVRPELITITSPRWKLLNGLEVGMSADRVIEVLGQPQRREGDALIYGGEPSEVTFYINENKITKIIFWYYGPD</sequence>
<organism evidence="1 2">
    <name type="scientific">Candidatus Manganitrophus noduliformans</name>
    <dbReference type="NCBI Taxonomy" id="2606439"/>
    <lineage>
        <taxon>Bacteria</taxon>
        <taxon>Pseudomonadati</taxon>
        <taxon>Nitrospirota</taxon>
        <taxon>Nitrospiria</taxon>
        <taxon>Candidatus Troglogloeales</taxon>
        <taxon>Candidatus Manganitrophaceae</taxon>
        <taxon>Candidatus Manganitrophus</taxon>
    </lineage>
</organism>
<evidence type="ECO:0000313" key="1">
    <source>
        <dbReference type="EMBL" id="NKE73831.1"/>
    </source>
</evidence>
<reference evidence="1 2" key="1">
    <citation type="journal article" date="2020" name="Nature">
        <title>Bacterial chemolithoautotrophy via manganese oxidation.</title>
        <authorList>
            <person name="Yu H."/>
            <person name="Leadbetter J.R."/>
        </authorList>
    </citation>
    <scope>NUCLEOTIDE SEQUENCE [LARGE SCALE GENOMIC DNA]</scope>
    <source>
        <strain evidence="1 2">Mn-1</strain>
    </source>
</reference>
<dbReference type="EMBL" id="VTOW01000017">
    <property type="protein sequence ID" value="NKE73831.1"/>
    <property type="molecule type" value="Genomic_DNA"/>
</dbReference>
<dbReference type="RefSeq" id="WP_168063796.1">
    <property type="nucleotide sequence ID" value="NZ_VTOW01000017.1"/>
</dbReference>
<gene>
    <name evidence="1" type="ORF">MNODULE_24075</name>
</gene>
<dbReference type="Proteomes" id="UP000534783">
    <property type="component" value="Unassembled WGS sequence"/>
</dbReference>
<proteinExistence type="predicted"/>